<organism evidence="1 2">
    <name type="scientific">Scomber scombrus</name>
    <name type="common">Atlantic mackerel</name>
    <name type="synonym">Scomber vernalis</name>
    <dbReference type="NCBI Taxonomy" id="13677"/>
    <lineage>
        <taxon>Eukaryota</taxon>
        <taxon>Metazoa</taxon>
        <taxon>Chordata</taxon>
        <taxon>Craniata</taxon>
        <taxon>Vertebrata</taxon>
        <taxon>Euteleostomi</taxon>
        <taxon>Actinopterygii</taxon>
        <taxon>Neopterygii</taxon>
        <taxon>Teleostei</taxon>
        <taxon>Neoteleostei</taxon>
        <taxon>Acanthomorphata</taxon>
        <taxon>Pelagiaria</taxon>
        <taxon>Scombriformes</taxon>
        <taxon>Scombridae</taxon>
        <taxon>Scomber</taxon>
    </lineage>
</organism>
<dbReference type="AlphaFoldDB" id="A0AAV1PQI0"/>
<protein>
    <submittedName>
        <fullName evidence="1">Uncharacterized protein</fullName>
    </submittedName>
</protein>
<accession>A0AAV1PQI0</accession>
<sequence length="96" mass="10496">MTLLLLTPSTVCRPQCAGLFLIYCTAKLLPSGKAVCNDNVDIYTVCASKCPIRSPVARGPRIKDLFKNARQWLVSYNSTVTVQLLKGDSTPAQLTH</sequence>
<comment type="caution">
    <text evidence="1">The sequence shown here is derived from an EMBL/GenBank/DDBJ whole genome shotgun (WGS) entry which is preliminary data.</text>
</comment>
<name>A0AAV1PQI0_SCOSC</name>
<dbReference type="EMBL" id="CAWUFR010000234">
    <property type="protein sequence ID" value="CAK6973635.1"/>
    <property type="molecule type" value="Genomic_DNA"/>
</dbReference>
<dbReference type="Proteomes" id="UP001314229">
    <property type="component" value="Unassembled WGS sequence"/>
</dbReference>
<gene>
    <name evidence="1" type="ORF">FSCOSCO3_A019040</name>
</gene>
<evidence type="ECO:0000313" key="1">
    <source>
        <dbReference type="EMBL" id="CAK6973635.1"/>
    </source>
</evidence>
<reference evidence="1 2" key="1">
    <citation type="submission" date="2024-01" db="EMBL/GenBank/DDBJ databases">
        <authorList>
            <person name="Alioto T."/>
            <person name="Alioto T."/>
            <person name="Gomez Garrido J."/>
        </authorList>
    </citation>
    <scope>NUCLEOTIDE SEQUENCE [LARGE SCALE GENOMIC DNA]</scope>
</reference>
<keyword evidence="2" id="KW-1185">Reference proteome</keyword>
<evidence type="ECO:0000313" key="2">
    <source>
        <dbReference type="Proteomes" id="UP001314229"/>
    </source>
</evidence>
<proteinExistence type="predicted"/>